<dbReference type="EMBL" id="CT573213">
    <property type="protein sequence ID" value="CAJ63371.1"/>
    <property type="molecule type" value="Genomic_DNA"/>
</dbReference>
<dbReference type="RefSeq" id="WP_011605845.1">
    <property type="nucleotide sequence ID" value="NC_008278.1"/>
</dbReference>
<gene>
    <name evidence="3" type="ordered locus">FRAAL4730</name>
</gene>
<evidence type="ECO:0000256" key="2">
    <source>
        <dbReference type="SAM" id="Phobius"/>
    </source>
</evidence>
<proteinExistence type="predicted"/>
<protein>
    <recommendedName>
        <fullName evidence="5">Peptide zinc metalloprotease protein</fullName>
    </recommendedName>
</protein>
<dbReference type="Proteomes" id="UP000000657">
    <property type="component" value="Chromosome"/>
</dbReference>
<evidence type="ECO:0000313" key="4">
    <source>
        <dbReference type="Proteomes" id="UP000000657"/>
    </source>
</evidence>
<dbReference type="KEGG" id="fal:FRAAL4730"/>
<dbReference type="eggNOG" id="COG1994">
    <property type="taxonomic scope" value="Bacteria"/>
</dbReference>
<name>Q0RGL6_FRAAA</name>
<feature type="transmembrane region" description="Helical" evidence="2">
    <location>
        <begin position="142"/>
        <end position="162"/>
    </location>
</feature>
<feature type="transmembrane region" description="Helical" evidence="2">
    <location>
        <begin position="370"/>
        <end position="398"/>
    </location>
</feature>
<feature type="region of interest" description="Disordered" evidence="1">
    <location>
        <begin position="459"/>
        <end position="539"/>
    </location>
</feature>
<feature type="transmembrane region" description="Helical" evidence="2">
    <location>
        <begin position="208"/>
        <end position="227"/>
    </location>
</feature>
<keyword evidence="4" id="KW-1185">Reference proteome</keyword>
<accession>Q0RGL6</accession>
<sequence length="539" mass="56095">MTDIRPGPTPGTVPARPCRADGLALLGEFADSGLDRPVQLARRSDGQVVALTELLAHILAAADGTRDIEAIAGQVAVRNGRAVSGADVGYLIADRLMPLGLIAAAEGATPTPRAAAMFTLAARRTLLPAPVVARLGGVLAVLFRPAVIAGLLALLVVADIWVFRRHSVADSAAAVLATPTLMLAVVGLALAGALVHESGHAAACRYGGAGPGVIGFGMYLVWPAFFTDVTDSYRLSRRGRLRTDLGGIYFNGLYALALCGALAVSHAEVLVTAIVLAHLDAARQLAPFVRLDGYYIMGDLAGVPDLFSRMVPALRSALPGRRRPPSPGEPAGGSATPAAGAGDAGWVGGAGPAGPGGGARLTGLTRRARLVVTAWALLAAPAILVNLVLLLVSVPFVVPRTARAVWAQLAPAGSALGGGQVLTAVADAAAAVVLALPAAGMLFVLFLLGRAVTRGLAAHHHRKRSHRECHHPERHHRGRDRRARSVRHHGVGGSGGRRRGTEPATPPPQARRHQRTERRWRRRPIRSGRGCRSPDPADR</sequence>
<feature type="transmembrane region" description="Helical" evidence="2">
    <location>
        <begin position="428"/>
        <end position="448"/>
    </location>
</feature>
<evidence type="ECO:0008006" key="5">
    <source>
        <dbReference type="Google" id="ProtNLM"/>
    </source>
</evidence>
<feature type="region of interest" description="Disordered" evidence="1">
    <location>
        <begin position="318"/>
        <end position="338"/>
    </location>
</feature>
<feature type="compositionally biased region" description="Basic residues" evidence="1">
    <location>
        <begin position="510"/>
        <end position="526"/>
    </location>
</feature>
<keyword evidence="2" id="KW-0472">Membrane</keyword>
<reference evidence="3 4" key="1">
    <citation type="journal article" date="2007" name="Genome Res.">
        <title>Genome characteristics of facultatively symbiotic Frankia sp. strains reflect host range and host plant biogeography.</title>
        <authorList>
            <person name="Normand P."/>
            <person name="Lapierre P."/>
            <person name="Tisa L.S."/>
            <person name="Gogarten J.P."/>
            <person name="Alloisio N."/>
            <person name="Bagnarol E."/>
            <person name="Bassi C.A."/>
            <person name="Berry A.M."/>
            <person name="Bickhart D.M."/>
            <person name="Choisne N."/>
            <person name="Couloux A."/>
            <person name="Cournoyer B."/>
            <person name="Cruveiller S."/>
            <person name="Daubin V."/>
            <person name="Demange N."/>
            <person name="Francino M.P."/>
            <person name="Goltsman E."/>
            <person name="Huang Y."/>
            <person name="Kopp O.R."/>
            <person name="Labarre L."/>
            <person name="Lapidus A."/>
            <person name="Lavire C."/>
            <person name="Marechal J."/>
            <person name="Martinez M."/>
            <person name="Mastronunzio J.E."/>
            <person name="Mullin B.C."/>
            <person name="Niemann J."/>
            <person name="Pujic P."/>
            <person name="Rawnsley T."/>
            <person name="Rouy Z."/>
            <person name="Schenowitz C."/>
            <person name="Sellstedt A."/>
            <person name="Tavares F."/>
            <person name="Tomkins J.P."/>
            <person name="Vallenet D."/>
            <person name="Valverde C."/>
            <person name="Wall L.G."/>
            <person name="Wang Y."/>
            <person name="Medigue C."/>
            <person name="Benson D.R."/>
        </authorList>
    </citation>
    <scope>NUCLEOTIDE SEQUENCE [LARGE SCALE GENOMIC DNA]</scope>
    <source>
        <strain evidence="4">DSM 45986 / CECT 9034 / ACN14a</strain>
    </source>
</reference>
<organism evidence="3 4">
    <name type="scientific">Frankia alni (strain DSM 45986 / CECT 9034 / ACN14a)</name>
    <dbReference type="NCBI Taxonomy" id="326424"/>
    <lineage>
        <taxon>Bacteria</taxon>
        <taxon>Bacillati</taxon>
        <taxon>Actinomycetota</taxon>
        <taxon>Actinomycetes</taxon>
        <taxon>Frankiales</taxon>
        <taxon>Frankiaceae</taxon>
        <taxon>Frankia</taxon>
    </lineage>
</organism>
<keyword evidence="2" id="KW-0812">Transmembrane</keyword>
<dbReference type="AlphaFoldDB" id="Q0RGL6"/>
<evidence type="ECO:0000313" key="3">
    <source>
        <dbReference type="EMBL" id="CAJ63371.1"/>
    </source>
</evidence>
<feature type="compositionally biased region" description="Basic residues" evidence="1">
    <location>
        <begin position="459"/>
        <end position="490"/>
    </location>
</feature>
<dbReference type="STRING" id="326424.FRAAL4730"/>
<keyword evidence="2" id="KW-1133">Transmembrane helix</keyword>
<dbReference type="HOGENOM" id="CLU_524541_0_0_11"/>
<feature type="transmembrane region" description="Helical" evidence="2">
    <location>
        <begin position="248"/>
        <end position="274"/>
    </location>
</feature>
<feature type="transmembrane region" description="Helical" evidence="2">
    <location>
        <begin position="174"/>
        <end position="196"/>
    </location>
</feature>
<evidence type="ECO:0000256" key="1">
    <source>
        <dbReference type="SAM" id="MobiDB-lite"/>
    </source>
</evidence>